<sequence>MELQQMTYAGLLLGTIVVPLALSFDKKVQFWRNWKYLFPAIIISAVVFLVWDVKFTEAGIWQFNPDYLLGYSYKGLPIEEWLFFLVIPYACVFIYEVQKAYFEKYEAANVFAAISLGLIVLFALISFYNRTLLYTFFNFLFTAIYLGYTIFRNRFKQHLTKFYAAYLIGLIPFLIVNGILTGLPVVEYNPEHILNLRVFSIPVEDFGYFFLLLLMNTTIYETLKTQRYF</sequence>
<dbReference type="RefSeq" id="WP_212733406.1">
    <property type="nucleotide sequence ID" value="NZ_FONW01000001.1"/>
</dbReference>
<keyword evidence="5 8" id="KW-1133">Transmembrane helix</keyword>
<keyword evidence="3 8" id="KW-0812">Transmembrane</keyword>
<keyword evidence="6 8" id="KW-0472">Membrane</keyword>
<feature type="transmembrane region" description="Helical" evidence="8">
    <location>
        <begin position="36"/>
        <end position="55"/>
    </location>
</feature>
<gene>
    <name evidence="10" type="ORF">SAMN05216283_101912</name>
</gene>
<evidence type="ECO:0000256" key="8">
    <source>
        <dbReference type="SAM" id="Phobius"/>
    </source>
</evidence>
<keyword evidence="7" id="KW-0413">Isomerase</keyword>
<dbReference type="GO" id="GO:0016872">
    <property type="term" value="F:intramolecular lyase activity"/>
    <property type="evidence" value="ECO:0007669"/>
    <property type="project" value="InterPro"/>
</dbReference>
<dbReference type="Pfam" id="PF18916">
    <property type="entry name" value="Lycopene_cyc"/>
    <property type="match status" value="2"/>
</dbReference>
<feature type="transmembrane region" description="Helical" evidence="8">
    <location>
        <begin position="133"/>
        <end position="151"/>
    </location>
</feature>
<dbReference type="GO" id="GO:0016117">
    <property type="term" value="P:carotenoid biosynthetic process"/>
    <property type="evidence" value="ECO:0007669"/>
    <property type="project" value="UniProtKB-KW"/>
</dbReference>
<feature type="transmembrane region" description="Helical" evidence="8">
    <location>
        <begin position="107"/>
        <end position="127"/>
    </location>
</feature>
<dbReference type="STRING" id="655355.SAMN05216283_101912"/>
<feature type="domain" description="Lycopene cyclase" evidence="9">
    <location>
        <begin position="6"/>
        <end position="97"/>
    </location>
</feature>
<evidence type="ECO:0000256" key="5">
    <source>
        <dbReference type="ARBA" id="ARBA00022989"/>
    </source>
</evidence>
<feature type="transmembrane region" description="Helical" evidence="8">
    <location>
        <begin position="75"/>
        <end position="95"/>
    </location>
</feature>
<evidence type="ECO:0000256" key="2">
    <source>
        <dbReference type="ARBA" id="ARBA00004829"/>
    </source>
</evidence>
<comment type="pathway">
    <text evidence="2">Carotenoid biosynthesis.</text>
</comment>
<evidence type="ECO:0000256" key="3">
    <source>
        <dbReference type="ARBA" id="ARBA00022692"/>
    </source>
</evidence>
<evidence type="ECO:0000256" key="1">
    <source>
        <dbReference type="ARBA" id="ARBA00004141"/>
    </source>
</evidence>
<keyword evidence="4" id="KW-0125">Carotenoid biosynthesis</keyword>
<proteinExistence type="predicted"/>
<dbReference type="GO" id="GO:0045436">
    <property type="term" value="F:lycopene beta cyclase activity"/>
    <property type="evidence" value="ECO:0007669"/>
    <property type="project" value="UniProtKB-ARBA"/>
</dbReference>
<dbReference type="GO" id="GO:0016020">
    <property type="term" value="C:membrane"/>
    <property type="evidence" value="ECO:0007669"/>
    <property type="project" value="UniProtKB-SubCell"/>
</dbReference>
<organism evidence="10 11">
    <name type="scientific">Sunxiuqinia elliptica</name>
    <dbReference type="NCBI Taxonomy" id="655355"/>
    <lineage>
        <taxon>Bacteria</taxon>
        <taxon>Pseudomonadati</taxon>
        <taxon>Bacteroidota</taxon>
        <taxon>Bacteroidia</taxon>
        <taxon>Marinilabiliales</taxon>
        <taxon>Prolixibacteraceae</taxon>
        <taxon>Sunxiuqinia</taxon>
    </lineage>
</organism>
<evidence type="ECO:0000313" key="11">
    <source>
        <dbReference type="Proteomes" id="UP000198964"/>
    </source>
</evidence>
<evidence type="ECO:0000259" key="9">
    <source>
        <dbReference type="Pfam" id="PF18916"/>
    </source>
</evidence>
<dbReference type="NCBIfam" id="TIGR03462">
    <property type="entry name" value="CarR_dom_SF"/>
    <property type="match status" value="2"/>
</dbReference>
<evidence type="ECO:0000313" key="10">
    <source>
        <dbReference type="EMBL" id="SFE74729.1"/>
    </source>
</evidence>
<dbReference type="EMBL" id="FONW01000001">
    <property type="protein sequence ID" value="SFE74729.1"/>
    <property type="molecule type" value="Genomic_DNA"/>
</dbReference>
<name>A0A1I2D2J4_9BACT</name>
<protein>
    <submittedName>
        <fullName evidence="10">Lycopene cyclase domain-containing protein</fullName>
    </submittedName>
</protein>
<dbReference type="Proteomes" id="UP000198964">
    <property type="component" value="Unassembled WGS sequence"/>
</dbReference>
<evidence type="ECO:0000256" key="7">
    <source>
        <dbReference type="ARBA" id="ARBA00023235"/>
    </source>
</evidence>
<dbReference type="InterPro" id="IPR017825">
    <property type="entry name" value="Lycopene_cyclase_dom"/>
</dbReference>
<feature type="domain" description="Lycopene cyclase" evidence="9">
    <location>
        <begin position="133"/>
        <end position="223"/>
    </location>
</feature>
<feature type="transmembrane region" description="Helical" evidence="8">
    <location>
        <begin position="6"/>
        <end position="24"/>
    </location>
</feature>
<comment type="subcellular location">
    <subcellularLocation>
        <location evidence="1">Membrane</location>
        <topology evidence="1">Multi-pass membrane protein</topology>
    </subcellularLocation>
</comment>
<feature type="transmembrane region" description="Helical" evidence="8">
    <location>
        <begin position="163"/>
        <end position="186"/>
    </location>
</feature>
<evidence type="ECO:0000256" key="6">
    <source>
        <dbReference type="ARBA" id="ARBA00023136"/>
    </source>
</evidence>
<dbReference type="AlphaFoldDB" id="A0A1I2D2J4"/>
<accession>A0A1I2D2J4</accession>
<feature type="transmembrane region" description="Helical" evidence="8">
    <location>
        <begin position="206"/>
        <end position="223"/>
    </location>
</feature>
<reference evidence="10 11" key="1">
    <citation type="submission" date="2016-10" db="EMBL/GenBank/DDBJ databases">
        <authorList>
            <person name="de Groot N.N."/>
        </authorList>
    </citation>
    <scope>NUCLEOTIDE SEQUENCE [LARGE SCALE GENOMIC DNA]</scope>
    <source>
        <strain evidence="10 11">CGMCC 1.9156</strain>
    </source>
</reference>
<evidence type="ECO:0000256" key="4">
    <source>
        <dbReference type="ARBA" id="ARBA00022746"/>
    </source>
</evidence>
<keyword evidence="11" id="KW-1185">Reference proteome</keyword>